<reference evidence="1" key="1">
    <citation type="submission" date="2020-04" db="EMBL/GenBank/DDBJ databases">
        <authorList>
            <person name="Alioto T."/>
            <person name="Alioto T."/>
            <person name="Gomez Garrido J."/>
        </authorList>
    </citation>
    <scope>NUCLEOTIDE SEQUENCE</scope>
    <source>
        <strain evidence="1">A484AB</strain>
    </source>
</reference>
<name>A0A6S7GZ84_PARCT</name>
<protein>
    <submittedName>
        <fullName evidence="1">Uncharacterized protein</fullName>
    </submittedName>
</protein>
<comment type="caution">
    <text evidence="1">The sequence shown here is derived from an EMBL/GenBank/DDBJ whole genome shotgun (WGS) entry which is preliminary data.</text>
</comment>
<organism evidence="1 2">
    <name type="scientific">Paramuricea clavata</name>
    <name type="common">Red gorgonian</name>
    <name type="synonym">Violescent sea-whip</name>
    <dbReference type="NCBI Taxonomy" id="317549"/>
    <lineage>
        <taxon>Eukaryota</taxon>
        <taxon>Metazoa</taxon>
        <taxon>Cnidaria</taxon>
        <taxon>Anthozoa</taxon>
        <taxon>Octocorallia</taxon>
        <taxon>Malacalcyonacea</taxon>
        <taxon>Plexauridae</taxon>
        <taxon>Paramuricea</taxon>
    </lineage>
</organism>
<dbReference type="EMBL" id="CACRXK020003072">
    <property type="protein sequence ID" value="CAB3997318.1"/>
    <property type="molecule type" value="Genomic_DNA"/>
</dbReference>
<gene>
    <name evidence="1" type="ORF">PACLA_8A035622</name>
</gene>
<keyword evidence="2" id="KW-1185">Reference proteome</keyword>
<accession>A0A6S7GZ84</accession>
<proteinExistence type="predicted"/>
<dbReference type="AlphaFoldDB" id="A0A6S7GZ84"/>
<sequence>MSTVGGFVNIAILLLVSMVICSSLAAQINIQDRCKYKSPYWPPCGICCQKAQIVCNTYCKGCPAWKNKQPCFVHLNNTNYMKYFYTKDCHKKCGLTKSGRELENDAFYFFSKMVPNYLRQDDEELMDKFN</sequence>
<evidence type="ECO:0000313" key="1">
    <source>
        <dbReference type="EMBL" id="CAB3997318.1"/>
    </source>
</evidence>
<dbReference type="Proteomes" id="UP001152795">
    <property type="component" value="Unassembled WGS sequence"/>
</dbReference>
<evidence type="ECO:0000313" key="2">
    <source>
        <dbReference type="Proteomes" id="UP001152795"/>
    </source>
</evidence>